<dbReference type="GO" id="GO:0003746">
    <property type="term" value="F:translation elongation factor activity"/>
    <property type="evidence" value="ECO:0007669"/>
    <property type="project" value="TreeGrafter"/>
</dbReference>
<accession>A0A7S3DGE0</accession>
<dbReference type="SUPFAM" id="SSF50465">
    <property type="entry name" value="EF-Tu/eEF-1alpha/eIF2-gamma C-terminal domain"/>
    <property type="match status" value="1"/>
</dbReference>
<dbReference type="SUPFAM" id="SSF52540">
    <property type="entry name" value="P-loop containing nucleoside triphosphate hydrolases"/>
    <property type="match status" value="1"/>
</dbReference>
<evidence type="ECO:0000259" key="4">
    <source>
        <dbReference type="PROSITE" id="PS51722"/>
    </source>
</evidence>
<dbReference type="AlphaFoldDB" id="A0A7S3DGE0"/>
<organism evidence="5">
    <name type="scientific">Palpitomonas bilix</name>
    <dbReference type="NCBI Taxonomy" id="652834"/>
    <lineage>
        <taxon>Eukaryota</taxon>
        <taxon>Eukaryota incertae sedis</taxon>
    </lineage>
</organism>
<dbReference type="CDD" id="cd03694">
    <property type="entry name" value="GTPBP_II"/>
    <property type="match status" value="1"/>
</dbReference>
<proteinExistence type="inferred from homology"/>
<gene>
    <name evidence="5" type="ORF">PBIL07802_LOCUS17539</name>
    <name evidence="6" type="ORF">PBIL07802_LOCUS17543</name>
</gene>
<evidence type="ECO:0000256" key="1">
    <source>
        <dbReference type="ARBA" id="ARBA00007249"/>
    </source>
</evidence>
<dbReference type="InterPro" id="IPR009000">
    <property type="entry name" value="Transl_B-barrel_sf"/>
</dbReference>
<dbReference type="Gene3D" id="3.40.50.300">
    <property type="entry name" value="P-loop containing nucleotide triphosphate hydrolases"/>
    <property type="match status" value="1"/>
</dbReference>
<sequence>MAQEWEEPVEGEEVEELRVGKTVSCEMVGLAEALQQEVEEGNCEYKWKLCDPTPERLDKLVSQLKWRIEEGLGEAVYEIGFEDDGTPRGLSDEEMEKSLDTLKHMAAKLDSHVTVVRTSMGKEGKCAEVLVRHIADMRHFMELRIAVIGNVDAGKSTLIGVLTKGKLDNGRGSARMNVFRYRHEAENGRTSAISLQIMGLDAKGDVVNYSSLRDPSWSEIAEKSSKILTFVDLAGHEKYIKTTMFGMTAHVPDYAMVMVGGNMGVTKMTKEHLGLALALKIPFYIVITKIDIAPEHVLKRTIDTLTKILRSPGVRKMPMICKCEEDAVTVARSIGNSDGRVVPIFLTSCVKGDGLDHVRSFLNLLPARQVEEVGKDQPFEFFIDDVYMVAGVGTVVAGTMTGGSFELGTSPDLVMGPDGNGKYHPVVIKSIQNKRMPVKEAECGQNVTFALKKFRKNQVRKGMVIVHKSIAVAVRNFDAEVVILHHSTTIQRNYQPMIHCLGSRQVAKIRDMNRDSVLRTGDKARVGFTFMYRPEYVKEGARFVFREGKTKGMGKIVKVYAAEDEVETLFHEEEEGTDVKSEEKG</sequence>
<dbReference type="SUPFAM" id="SSF50447">
    <property type="entry name" value="Translation proteins"/>
    <property type="match status" value="1"/>
</dbReference>
<dbReference type="PANTHER" id="PTHR43721:SF9">
    <property type="entry name" value="GTP-BINDING PROTEIN 1"/>
    <property type="match status" value="1"/>
</dbReference>
<dbReference type="PANTHER" id="PTHR43721">
    <property type="entry name" value="ELONGATION FACTOR TU-RELATED"/>
    <property type="match status" value="1"/>
</dbReference>
<reference evidence="5" key="1">
    <citation type="submission" date="2021-01" db="EMBL/GenBank/DDBJ databases">
        <authorList>
            <person name="Corre E."/>
            <person name="Pelletier E."/>
            <person name="Niang G."/>
            <person name="Scheremetjew M."/>
            <person name="Finn R."/>
            <person name="Kale V."/>
            <person name="Holt S."/>
            <person name="Cochrane G."/>
            <person name="Meng A."/>
            <person name="Brown T."/>
            <person name="Cohen L."/>
        </authorList>
    </citation>
    <scope>NUCLEOTIDE SEQUENCE</scope>
    <source>
        <strain evidence="5">NIES-2562</strain>
    </source>
</reference>
<keyword evidence="3" id="KW-0342">GTP-binding</keyword>
<dbReference type="InterPro" id="IPR035531">
    <property type="entry name" value="GTPBP1-like"/>
</dbReference>
<dbReference type="CDD" id="cd03708">
    <property type="entry name" value="GTPBP_III"/>
    <property type="match status" value="1"/>
</dbReference>
<dbReference type="CDD" id="cd04165">
    <property type="entry name" value="GTPBP1_like"/>
    <property type="match status" value="1"/>
</dbReference>
<evidence type="ECO:0000256" key="2">
    <source>
        <dbReference type="ARBA" id="ARBA00022741"/>
    </source>
</evidence>
<dbReference type="EMBL" id="HBIB01027036">
    <property type="protein sequence ID" value="CAE0255289.1"/>
    <property type="molecule type" value="Transcribed_RNA"/>
</dbReference>
<dbReference type="InterPro" id="IPR000795">
    <property type="entry name" value="T_Tr_GTP-bd_dom"/>
</dbReference>
<dbReference type="EMBL" id="HBIB01027032">
    <property type="protein sequence ID" value="CAE0255285.1"/>
    <property type="molecule type" value="Transcribed_RNA"/>
</dbReference>
<dbReference type="Pfam" id="PF00009">
    <property type="entry name" value="GTP_EFTU"/>
    <property type="match status" value="1"/>
</dbReference>
<protein>
    <recommendedName>
        <fullName evidence="4">Tr-type G domain-containing protein</fullName>
    </recommendedName>
</protein>
<comment type="similarity">
    <text evidence="1">Belongs to the TRAFAC class translation factor GTPase superfamily. Classic translation factor GTPase family. EF-Tu/EF-1A subfamily.</text>
</comment>
<dbReference type="GO" id="GO:0005525">
    <property type="term" value="F:GTP binding"/>
    <property type="evidence" value="ECO:0007669"/>
    <property type="project" value="UniProtKB-KW"/>
</dbReference>
<dbReference type="FunFam" id="2.40.30.10:FF:000084">
    <property type="entry name" value="GTP-binding elongation factor Tu family"/>
    <property type="match status" value="1"/>
</dbReference>
<dbReference type="InterPro" id="IPR009001">
    <property type="entry name" value="Transl_elong_EF1A/Init_IF2_C"/>
</dbReference>
<dbReference type="InterPro" id="IPR050055">
    <property type="entry name" value="EF-Tu_GTPase"/>
</dbReference>
<feature type="domain" description="Tr-type G" evidence="4">
    <location>
        <begin position="140"/>
        <end position="370"/>
    </location>
</feature>
<dbReference type="PROSITE" id="PS51722">
    <property type="entry name" value="G_TR_2"/>
    <property type="match status" value="1"/>
</dbReference>
<keyword evidence="2" id="KW-0547">Nucleotide-binding</keyword>
<dbReference type="Gene3D" id="2.40.30.10">
    <property type="entry name" value="Translation factors"/>
    <property type="match status" value="2"/>
</dbReference>
<evidence type="ECO:0000256" key="3">
    <source>
        <dbReference type="ARBA" id="ARBA00023134"/>
    </source>
</evidence>
<name>A0A7S3DGE0_9EUKA</name>
<dbReference type="GO" id="GO:0003924">
    <property type="term" value="F:GTPase activity"/>
    <property type="evidence" value="ECO:0007669"/>
    <property type="project" value="InterPro"/>
</dbReference>
<dbReference type="InterPro" id="IPR027417">
    <property type="entry name" value="P-loop_NTPase"/>
</dbReference>
<dbReference type="FunFam" id="2.40.30.10:FF:000014">
    <property type="entry name" value="Probable GTP-binding protein 1"/>
    <property type="match status" value="1"/>
</dbReference>
<evidence type="ECO:0000313" key="6">
    <source>
        <dbReference type="EMBL" id="CAE0255289.1"/>
    </source>
</evidence>
<evidence type="ECO:0000313" key="5">
    <source>
        <dbReference type="EMBL" id="CAE0255285.1"/>
    </source>
</evidence>
<dbReference type="FunFam" id="3.40.50.300:FF:000091">
    <property type="entry name" value="Probable GTP-binding protein 1"/>
    <property type="match status" value="1"/>
</dbReference>